<evidence type="ECO:0000256" key="2">
    <source>
        <dbReference type="ARBA" id="ARBA00022692"/>
    </source>
</evidence>
<evidence type="ECO:0000256" key="1">
    <source>
        <dbReference type="ARBA" id="ARBA00004141"/>
    </source>
</evidence>
<evidence type="ECO:0000313" key="7">
    <source>
        <dbReference type="EMBL" id="RED93880.1"/>
    </source>
</evidence>
<evidence type="ECO:0000256" key="4">
    <source>
        <dbReference type="ARBA" id="ARBA00023136"/>
    </source>
</evidence>
<protein>
    <submittedName>
        <fullName evidence="7">Membrane associated rhomboid family serine protease</fullName>
    </submittedName>
</protein>
<proteinExistence type="predicted"/>
<dbReference type="GO" id="GO:0006508">
    <property type="term" value="P:proteolysis"/>
    <property type="evidence" value="ECO:0007669"/>
    <property type="project" value="UniProtKB-KW"/>
</dbReference>
<feature type="transmembrane region" description="Helical" evidence="5">
    <location>
        <begin position="156"/>
        <end position="175"/>
    </location>
</feature>
<comment type="caution">
    <text evidence="7">The sequence shown here is derived from an EMBL/GenBank/DDBJ whole genome shotgun (WGS) entry which is preliminary data.</text>
</comment>
<sequence>MYRSSVIPPLRLVFLMWLAYTLQMYSGVDLGFLGVNPRTLSGLIGVITAPLIHGSLQHLVSNTFPVLFLGATLYLFYDRIAPQVFFQCYLLTNLLVWIFGRPYYHIGASGLVYALAGFLISFGIFRRRFRAIFISLVILLLYGGMIYGILPQDSYISWESHLLGFIVGVGSAFGMSRIRRVAN</sequence>
<gene>
    <name evidence="7" type="ORF">C7460_12360</name>
</gene>
<keyword evidence="8" id="KW-1185">Reference proteome</keyword>
<keyword evidence="4 5" id="KW-0472">Membrane</keyword>
<dbReference type="InterPro" id="IPR035952">
    <property type="entry name" value="Rhomboid-like_sf"/>
</dbReference>
<name>A0A3D9L0Y9_MARFU</name>
<dbReference type="Proteomes" id="UP000256779">
    <property type="component" value="Unassembled WGS sequence"/>
</dbReference>
<organism evidence="7 8">
    <name type="scientific">Marinoscillum furvescens DSM 4134</name>
    <dbReference type="NCBI Taxonomy" id="1122208"/>
    <lineage>
        <taxon>Bacteria</taxon>
        <taxon>Pseudomonadati</taxon>
        <taxon>Bacteroidota</taxon>
        <taxon>Cytophagia</taxon>
        <taxon>Cytophagales</taxon>
        <taxon>Reichenbachiellaceae</taxon>
        <taxon>Marinoscillum</taxon>
    </lineage>
</organism>
<keyword evidence="7" id="KW-0645">Protease</keyword>
<feature type="transmembrane region" description="Helical" evidence="5">
    <location>
        <begin position="55"/>
        <end position="77"/>
    </location>
</feature>
<keyword evidence="2 5" id="KW-0812">Transmembrane</keyword>
<evidence type="ECO:0000259" key="6">
    <source>
        <dbReference type="Pfam" id="PF01694"/>
    </source>
</evidence>
<evidence type="ECO:0000313" key="8">
    <source>
        <dbReference type="Proteomes" id="UP000256779"/>
    </source>
</evidence>
<reference evidence="7 8" key="1">
    <citation type="submission" date="2018-07" db="EMBL/GenBank/DDBJ databases">
        <title>Genomic Encyclopedia of Type Strains, Phase IV (KMG-IV): sequencing the most valuable type-strain genomes for metagenomic binning, comparative biology and taxonomic classification.</title>
        <authorList>
            <person name="Goeker M."/>
        </authorList>
    </citation>
    <scope>NUCLEOTIDE SEQUENCE [LARGE SCALE GENOMIC DNA]</scope>
    <source>
        <strain evidence="7 8">DSM 4134</strain>
    </source>
</reference>
<comment type="subcellular location">
    <subcellularLocation>
        <location evidence="1">Membrane</location>
        <topology evidence="1">Multi-pass membrane protein</topology>
    </subcellularLocation>
</comment>
<dbReference type="EMBL" id="QREG01000023">
    <property type="protein sequence ID" value="RED93880.1"/>
    <property type="molecule type" value="Genomic_DNA"/>
</dbReference>
<dbReference type="Pfam" id="PF01694">
    <property type="entry name" value="Rhomboid"/>
    <property type="match status" value="1"/>
</dbReference>
<feature type="transmembrane region" description="Helical" evidence="5">
    <location>
        <begin position="12"/>
        <end position="35"/>
    </location>
</feature>
<feature type="transmembrane region" description="Helical" evidence="5">
    <location>
        <begin position="84"/>
        <end position="100"/>
    </location>
</feature>
<dbReference type="Gene3D" id="1.20.1540.10">
    <property type="entry name" value="Rhomboid-like"/>
    <property type="match status" value="1"/>
</dbReference>
<keyword evidence="3 5" id="KW-1133">Transmembrane helix</keyword>
<keyword evidence="7" id="KW-0378">Hydrolase</keyword>
<dbReference type="AlphaFoldDB" id="A0A3D9L0Y9"/>
<accession>A0A3D9L0Y9</accession>
<dbReference type="InterPro" id="IPR022764">
    <property type="entry name" value="Peptidase_S54_rhomboid_dom"/>
</dbReference>
<feature type="transmembrane region" description="Helical" evidence="5">
    <location>
        <begin position="132"/>
        <end position="150"/>
    </location>
</feature>
<dbReference type="GO" id="GO:0016020">
    <property type="term" value="C:membrane"/>
    <property type="evidence" value="ECO:0007669"/>
    <property type="project" value="UniProtKB-SubCell"/>
</dbReference>
<dbReference type="SUPFAM" id="SSF144091">
    <property type="entry name" value="Rhomboid-like"/>
    <property type="match status" value="1"/>
</dbReference>
<dbReference type="GO" id="GO:0004252">
    <property type="term" value="F:serine-type endopeptidase activity"/>
    <property type="evidence" value="ECO:0007669"/>
    <property type="project" value="InterPro"/>
</dbReference>
<evidence type="ECO:0000256" key="5">
    <source>
        <dbReference type="SAM" id="Phobius"/>
    </source>
</evidence>
<evidence type="ECO:0000256" key="3">
    <source>
        <dbReference type="ARBA" id="ARBA00022989"/>
    </source>
</evidence>
<feature type="domain" description="Peptidase S54 rhomboid" evidence="6">
    <location>
        <begin position="44"/>
        <end position="176"/>
    </location>
</feature>
<feature type="transmembrane region" description="Helical" evidence="5">
    <location>
        <begin position="106"/>
        <end position="125"/>
    </location>
</feature>